<comment type="pathway">
    <text evidence="2">Carbohydrate biosynthesis; dTDP-L-rhamnose biosynthesis.</text>
</comment>
<name>K2GAB1_9BACT</name>
<dbReference type="EC" id="1.1.1.133" evidence="2"/>
<sequence length="290" mass="35102">MEKLLIIWGTWQLWQELCKIWQRYFEILQPNSSELNILDCKKTRDYILQNKPNIIINTSAFHRVNDCETYQSDAFALNCTAVNFLAKLTSELNIYLISVSTDYVFDWKKNELYYEDDIPNPLQMYWISKLSWEYGLLNYNPLKWAIIRTNWVYWWWNMWSKDKWWNFILNILKNISGKAEIEIWADQFVNPTYAWDLAEATIKLCLQPQNIHGIYHFCNEGVLNWADFTQIAFDLLSIKTKIKSVERWEYQGWIRRPLFSALWNKRWSQIWIKLPDIKTGLKKYLSTLQF</sequence>
<dbReference type="Gene3D" id="3.90.25.10">
    <property type="entry name" value="UDP-galactose 4-epimerase, domain 1"/>
    <property type="match status" value="1"/>
</dbReference>
<dbReference type="GO" id="GO:0019305">
    <property type="term" value="P:dTDP-rhamnose biosynthetic process"/>
    <property type="evidence" value="ECO:0007669"/>
    <property type="project" value="UniProtKB-UniPathway"/>
</dbReference>
<feature type="domain" description="RmlD-like substrate binding" evidence="3">
    <location>
        <begin position="3"/>
        <end position="289"/>
    </location>
</feature>
<dbReference type="Gene3D" id="3.40.50.720">
    <property type="entry name" value="NAD(P)-binding Rossmann-like Domain"/>
    <property type="match status" value="1"/>
</dbReference>
<reference evidence="4" key="1">
    <citation type="journal article" date="2012" name="Science">
        <title>Fermentation, hydrogen, and sulfur metabolism in multiple uncultivated bacterial phyla.</title>
        <authorList>
            <person name="Wrighton K.C."/>
            <person name="Thomas B.C."/>
            <person name="Sharon I."/>
            <person name="Miller C.S."/>
            <person name="Castelle C.J."/>
            <person name="VerBerkmoes N.C."/>
            <person name="Wilkins M.J."/>
            <person name="Hettich R.L."/>
            <person name="Lipton M.S."/>
            <person name="Williams K.H."/>
            <person name="Long P.E."/>
            <person name="Banfield J.F."/>
        </authorList>
    </citation>
    <scope>NUCLEOTIDE SEQUENCE [LARGE SCALE GENOMIC DNA]</scope>
</reference>
<evidence type="ECO:0000259" key="3">
    <source>
        <dbReference type="Pfam" id="PF04321"/>
    </source>
</evidence>
<keyword evidence="2" id="KW-0521">NADP</keyword>
<dbReference type="PANTHER" id="PTHR10491">
    <property type="entry name" value="DTDP-4-DEHYDRORHAMNOSE REDUCTASE"/>
    <property type="match status" value="1"/>
</dbReference>
<protein>
    <recommendedName>
        <fullName evidence="2">dTDP-4-dehydrorhamnose reductase</fullName>
        <ecNumber evidence="2">1.1.1.133</ecNumber>
    </recommendedName>
</protein>
<keyword evidence="2" id="KW-0560">Oxidoreductase</keyword>
<dbReference type="InterPro" id="IPR036291">
    <property type="entry name" value="NAD(P)-bd_dom_sf"/>
</dbReference>
<dbReference type="PANTHER" id="PTHR10491:SF4">
    <property type="entry name" value="METHIONINE ADENOSYLTRANSFERASE 2 SUBUNIT BETA"/>
    <property type="match status" value="1"/>
</dbReference>
<dbReference type="InterPro" id="IPR005913">
    <property type="entry name" value="dTDP_dehydrorham_reduct"/>
</dbReference>
<gene>
    <name evidence="4" type="ORF">ACD_4C00065G0002</name>
</gene>
<accession>K2GAB1</accession>
<evidence type="ECO:0000313" key="4">
    <source>
        <dbReference type="EMBL" id="EKE27069.1"/>
    </source>
</evidence>
<proteinExistence type="inferred from homology"/>
<dbReference type="InterPro" id="IPR029903">
    <property type="entry name" value="RmlD-like-bd"/>
</dbReference>
<dbReference type="EMBL" id="AMFJ01000581">
    <property type="protein sequence ID" value="EKE27069.1"/>
    <property type="molecule type" value="Genomic_DNA"/>
</dbReference>
<evidence type="ECO:0000256" key="1">
    <source>
        <dbReference type="ARBA" id="ARBA00010944"/>
    </source>
</evidence>
<comment type="similarity">
    <text evidence="1 2">Belongs to the dTDP-4-dehydrorhamnose reductase family.</text>
</comment>
<dbReference type="UniPathway" id="UPA00124"/>
<organism evidence="4">
    <name type="scientific">uncultured bacterium</name>
    <name type="common">gcode 4</name>
    <dbReference type="NCBI Taxonomy" id="1234023"/>
    <lineage>
        <taxon>Bacteria</taxon>
        <taxon>environmental samples</taxon>
    </lineage>
</organism>
<dbReference type="GO" id="GO:0008831">
    <property type="term" value="F:dTDP-4-dehydrorhamnose reductase activity"/>
    <property type="evidence" value="ECO:0007669"/>
    <property type="project" value="UniProtKB-EC"/>
</dbReference>
<comment type="function">
    <text evidence="2">Catalyzes the reduction of dTDP-6-deoxy-L-lyxo-4-hexulose to yield dTDP-L-rhamnose.</text>
</comment>
<dbReference type="Pfam" id="PF04321">
    <property type="entry name" value="RmlD_sub_bind"/>
    <property type="match status" value="1"/>
</dbReference>
<comment type="caution">
    <text evidence="4">The sequence shown here is derived from an EMBL/GenBank/DDBJ whole genome shotgun (WGS) entry which is preliminary data.</text>
</comment>
<evidence type="ECO:0000256" key="2">
    <source>
        <dbReference type="RuleBase" id="RU364082"/>
    </source>
</evidence>
<dbReference type="SUPFAM" id="SSF51735">
    <property type="entry name" value="NAD(P)-binding Rossmann-fold domains"/>
    <property type="match status" value="1"/>
</dbReference>
<dbReference type="CDD" id="cd05254">
    <property type="entry name" value="dTDP_HR_like_SDR_e"/>
    <property type="match status" value="1"/>
</dbReference>
<dbReference type="AlphaFoldDB" id="K2GAB1"/>